<evidence type="ECO:0000313" key="2">
    <source>
        <dbReference type="EMBL" id="PYH67125.1"/>
    </source>
</evidence>
<protein>
    <submittedName>
        <fullName evidence="2">Uncharacterized protein</fullName>
    </submittedName>
</protein>
<feature type="compositionally biased region" description="Polar residues" evidence="1">
    <location>
        <begin position="142"/>
        <end position="151"/>
    </location>
</feature>
<dbReference type="RefSeq" id="XP_025560919.1">
    <property type="nucleotide sequence ID" value="XM_025707131.1"/>
</dbReference>
<dbReference type="AlphaFoldDB" id="A0A319B435"/>
<accession>A0A319B435</accession>
<dbReference type="EMBL" id="KZ821631">
    <property type="protein sequence ID" value="PYH67125.1"/>
    <property type="molecule type" value="Genomic_DNA"/>
</dbReference>
<evidence type="ECO:0000256" key="1">
    <source>
        <dbReference type="SAM" id="MobiDB-lite"/>
    </source>
</evidence>
<gene>
    <name evidence="2" type="ORF">BO88DRAFT_406360</name>
</gene>
<proteinExistence type="predicted"/>
<reference evidence="2" key="1">
    <citation type="submission" date="2016-12" db="EMBL/GenBank/DDBJ databases">
        <title>The genomes of Aspergillus section Nigri reveals drivers in fungal speciation.</title>
        <authorList>
            <consortium name="DOE Joint Genome Institute"/>
            <person name="Vesth T.C."/>
            <person name="Nybo J."/>
            <person name="Theobald S."/>
            <person name="Brandl J."/>
            <person name="Frisvad J.C."/>
            <person name="Nielsen K.F."/>
            <person name="Lyhne E.K."/>
            <person name="Kogle M.E."/>
            <person name="Kuo A."/>
            <person name="Riley R."/>
            <person name="Clum A."/>
            <person name="Nolan M."/>
            <person name="Lipzen A."/>
            <person name="Salamov A."/>
            <person name="Henrissat B."/>
            <person name="Wiebenga A."/>
            <person name="De Vries R.P."/>
            <person name="Grigoriev I.V."/>
            <person name="Mortensen U.H."/>
            <person name="Andersen M.R."/>
            <person name="Baker S.E."/>
        </authorList>
    </citation>
    <scope>NUCLEOTIDE SEQUENCE [LARGE SCALE GENOMIC DNA]</scope>
    <source>
        <strain evidence="2">CBS 113365</strain>
    </source>
</reference>
<organism evidence="2 3">
    <name type="scientific">Aspergillus vadensis (strain CBS 113365 / IMI 142717 / IBT 24658)</name>
    <dbReference type="NCBI Taxonomy" id="1448311"/>
    <lineage>
        <taxon>Eukaryota</taxon>
        <taxon>Fungi</taxon>
        <taxon>Dikarya</taxon>
        <taxon>Ascomycota</taxon>
        <taxon>Pezizomycotina</taxon>
        <taxon>Eurotiomycetes</taxon>
        <taxon>Eurotiomycetidae</taxon>
        <taxon>Eurotiales</taxon>
        <taxon>Aspergillaceae</taxon>
        <taxon>Aspergillus</taxon>
        <taxon>Aspergillus subgen. Circumdati</taxon>
    </lineage>
</organism>
<name>A0A319B435_ASPVC</name>
<feature type="region of interest" description="Disordered" evidence="1">
    <location>
        <begin position="131"/>
        <end position="151"/>
    </location>
</feature>
<dbReference type="GeneID" id="37211723"/>
<evidence type="ECO:0000313" key="3">
    <source>
        <dbReference type="Proteomes" id="UP000248405"/>
    </source>
</evidence>
<keyword evidence="3" id="KW-1185">Reference proteome</keyword>
<sequence length="176" mass="19669">MNILYCGTGGAYKSFWTAFLRNTSRQQPSSPKLRTVLIGCMAELEWGFDPTIHPACIYEAQELPNKNGDTGCQVGNQTTTPTMPTSLLPSQPQSISDTPSANRLQLTKRSVCSSCWKCEREKEKFWGFDSTVHSQSPHRTKSPNSSVAGAQSGQIRRVYVGGIRYTWCRECIHSMR</sequence>
<dbReference type="Proteomes" id="UP000248405">
    <property type="component" value="Unassembled WGS sequence"/>
</dbReference>